<protein>
    <submittedName>
        <fullName evidence="3">Isoamylase 3, chloroplastic</fullName>
        <ecNumber evidence="3">3.2.1.68</ecNumber>
    </submittedName>
</protein>
<dbReference type="InterPro" id="IPR006047">
    <property type="entry name" value="GH13_cat_dom"/>
</dbReference>
<dbReference type="InterPro" id="IPR014756">
    <property type="entry name" value="Ig_E-set"/>
</dbReference>
<accession>A0ABS0AWW7</accession>
<sequence>MQKPNYSLPAYTIQHIFNFNRVQNIRGNMVLGVTQVGNKTTFALYSSHITALTLCLFKEGALFLETPLEKQGNIWSITLEDLPETYEYTYRIGNVEVIDPYAKRLTTRGVVTPPLPFDWENDARPLIPDEELVVYEMHVGGLTKDPSSRVEKPGTFLGMIEKIPHLKELGINGVELLPIHTFDPQKNYWGYATENFFTPLSQYGTPEDFKALVKTLHAAGIEVILDVVYNHTGTGAPFEEIDPATYYLMRDGEHLNYSGCGNTLNCNHPVVQDLIVDSLRHFVTEYHVDGFRFDLAPILTRGNDGEPLENPPLLKRLERDPILGPTRLIAETWDAAGLYQVGCFPSYHFGEWNDQFRNTLRHFIRGDGDYEAVKKRLEGSPDFYDNPDKSYNFITIHDGFTLRDLVSYDHKHNEANGEDNRDGIDDNISWSCGAEGPTDDSQILALREKQMRNFFLALLIAKGVPILLMGDEYGHTKEGNNNTWAQDSQLNYFLWDALEKNRPLFQFASKLIALRKKFLPLKDWIWLGDTPLAALIDNKVIVAFNPLPSDATLPLPEGSWTRLIDTHLPHEKEEEAIGSYALHPFSAILLVAT</sequence>
<gene>
    <name evidence="3" type="ORF">NEPTK9_000133</name>
</gene>
<feature type="domain" description="Glycosyl hydrolase family 13 catalytic" evidence="2">
    <location>
        <begin position="131"/>
        <end position="515"/>
    </location>
</feature>
<dbReference type="Gene3D" id="3.20.20.80">
    <property type="entry name" value="Glycosidases"/>
    <property type="match status" value="1"/>
</dbReference>
<organism evidence="3 4">
    <name type="scientific">Candidatus Neptunichlamydia vexilliferae</name>
    <dbReference type="NCBI Taxonomy" id="1651774"/>
    <lineage>
        <taxon>Bacteria</taxon>
        <taxon>Pseudomonadati</taxon>
        <taxon>Chlamydiota</taxon>
        <taxon>Chlamydiia</taxon>
        <taxon>Parachlamydiales</taxon>
        <taxon>Simkaniaceae</taxon>
        <taxon>Candidatus Neptunichlamydia</taxon>
    </lineage>
</organism>
<dbReference type="EC" id="3.2.1.68" evidence="3"/>
<keyword evidence="3" id="KW-0326">Glycosidase</keyword>
<keyword evidence="3" id="KW-0378">Hydrolase</keyword>
<reference evidence="3 4" key="1">
    <citation type="submission" date="2020-01" db="EMBL/GenBank/DDBJ databases">
        <title>Draft genome sequence of Cand. Neptunochlamydia vexilliferae K9.</title>
        <authorList>
            <person name="Schulz F."/>
            <person name="Koestlbacher S."/>
            <person name="Wascher F."/>
            <person name="Pizzetti I."/>
            <person name="Horn M."/>
        </authorList>
    </citation>
    <scope>NUCLEOTIDE SEQUENCE [LARGE SCALE GENOMIC DNA]</scope>
    <source>
        <strain evidence="3 4">K9</strain>
    </source>
</reference>
<dbReference type="GO" id="GO:0019156">
    <property type="term" value="F:isoamylase activity"/>
    <property type="evidence" value="ECO:0007669"/>
    <property type="project" value="UniProtKB-EC"/>
</dbReference>
<evidence type="ECO:0000313" key="4">
    <source>
        <dbReference type="Proteomes" id="UP001194714"/>
    </source>
</evidence>
<name>A0ABS0AWW7_9BACT</name>
<dbReference type="InterPro" id="IPR004193">
    <property type="entry name" value="Glyco_hydro_13_N"/>
</dbReference>
<evidence type="ECO:0000259" key="2">
    <source>
        <dbReference type="SMART" id="SM00642"/>
    </source>
</evidence>
<dbReference type="InterPro" id="IPR013783">
    <property type="entry name" value="Ig-like_fold"/>
</dbReference>
<dbReference type="SUPFAM" id="SSF81296">
    <property type="entry name" value="E set domains"/>
    <property type="match status" value="1"/>
</dbReference>
<dbReference type="Proteomes" id="UP001194714">
    <property type="component" value="Unassembled WGS sequence"/>
</dbReference>
<evidence type="ECO:0000313" key="3">
    <source>
        <dbReference type="EMBL" id="MBF5058636.1"/>
    </source>
</evidence>
<dbReference type="InterPro" id="IPR044505">
    <property type="entry name" value="GlgX_Isoamylase_N_E_set"/>
</dbReference>
<dbReference type="PANTHER" id="PTHR43002">
    <property type="entry name" value="GLYCOGEN DEBRANCHING ENZYME"/>
    <property type="match status" value="1"/>
</dbReference>
<comment type="caution">
    <text evidence="3">The sequence shown here is derived from an EMBL/GenBank/DDBJ whole genome shotgun (WGS) entry which is preliminary data.</text>
</comment>
<dbReference type="InterPro" id="IPR017853">
    <property type="entry name" value="GH"/>
</dbReference>
<dbReference type="Pfam" id="PF00128">
    <property type="entry name" value="Alpha-amylase"/>
    <property type="match status" value="1"/>
</dbReference>
<proteinExistence type="inferred from homology"/>
<dbReference type="CDD" id="cd02856">
    <property type="entry name" value="E_set_GDE_Isoamylase_N"/>
    <property type="match status" value="1"/>
</dbReference>
<comment type="similarity">
    <text evidence="1">Belongs to the glycosyl hydrolase 13 family.</text>
</comment>
<evidence type="ECO:0000256" key="1">
    <source>
        <dbReference type="ARBA" id="ARBA00008061"/>
    </source>
</evidence>
<dbReference type="CDD" id="cd11326">
    <property type="entry name" value="AmyAc_Glg_debranch"/>
    <property type="match status" value="1"/>
</dbReference>
<dbReference type="EMBL" id="JAAEJV010000002">
    <property type="protein sequence ID" value="MBF5058636.1"/>
    <property type="molecule type" value="Genomic_DNA"/>
</dbReference>
<keyword evidence="4" id="KW-1185">Reference proteome</keyword>
<dbReference type="Gene3D" id="2.60.40.10">
    <property type="entry name" value="Immunoglobulins"/>
    <property type="match status" value="1"/>
</dbReference>
<dbReference type="SUPFAM" id="SSF51445">
    <property type="entry name" value="(Trans)glycosidases"/>
    <property type="match status" value="1"/>
</dbReference>
<dbReference type="SMART" id="SM00642">
    <property type="entry name" value="Aamy"/>
    <property type="match status" value="1"/>
</dbReference>
<dbReference type="Pfam" id="PF02922">
    <property type="entry name" value="CBM_48"/>
    <property type="match status" value="1"/>
</dbReference>